<proteinExistence type="predicted"/>
<dbReference type="HOGENOM" id="CLU_219352_0_0_3"/>
<dbReference type="Proteomes" id="UP000002384">
    <property type="component" value="Chromosome"/>
</dbReference>
<accession>B7KAL1</accession>
<evidence type="ECO:0000313" key="3">
    <source>
        <dbReference type="Proteomes" id="UP000002384"/>
    </source>
</evidence>
<dbReference type="KEGG" id="cyc:PCC7424_0215"/>
<reference evidence="3" key="1">
    <citation type="journal article" date="2011" name="MBio">
        <title>Novel metabolic attributes of the genus Cyanothece, comprising a group of unicellular nitrogen-fixing Cyanobacteria.</title>
        <authorList>
            <person name="Bandyopadhyay A."/>
            <person name="Elvitigala T."/>
            <person name="Welsh E."/>
            <person name="Stockel J."/>
            <person name="Liberton M."/>
            <person name="Min H."/>
            <person name="Sherman L.A."/>
            <person name="Pakrasi H.B."/>
        </authorList>
    </citation>
    <scope>NUCLEOTIDE SEQUENCE [LARGE SCALE GENOMIC DNA]</scope>
    <source>
        <strain evidence="3">PCC 7424</strain>
    </source>
</reference>
<keyword evidence="1" id="KW-1133">Transmembrane helix</keyword>
<evidence type="ECO:0000313" key="2">
    <source>
        <dbReference type="EMBL" id="ACK68683.1"/>
    </source>
</evidence>
<evidence type="ECO:0000256" key="1">
    <source>
        <dbReference type="SAM" id="Phobius"/>
    </source>
</evidence>
<dbReference type="STRING" id="65393.PCC7424_0215"/>
<name>B7KAL1_GLOC7</name>
<organism evidence="2 3">
    <name type="scientific">Gloeothece citriformis (strain PCC 7424)</name>
    <name type="common">Cyanothece sp. (strain PCC 7424)</name>
    <dbReference type="NCBI Taxonomy" id="65393"/>
    <lineage>
        <taxon>Bacteria</taxon>
        <taxon>Bacillati</taxon>
        <taxon>Cyanobacteriota</taxon>
        <taxon>Cyanophyceae</taxon>
        <taxon>Oscillatoriophycideae</taxon>
        <taxon>Chroococcales</taxon>
        <taxon>Aphanothecaceae</taxon>
        <taxon>Gloeothece</taxon>
        <taxon>Gloeothece citriformis</taxon>
    </lineage>
</organism>
<keyword evidence="1" id="KW-0472">Membrane</keyword>
<feature type="transmembrane region" description="Helical" evidence="1">
    <location>
        <begin position="14"/>
        <end position="39"/>
    </location>
</feature>
<keyword evidence="1" id="KW-0812">Transmembrane</keyword>
<keyword evidence="3" id="KW-1185">Reference proteome</keyword>
<sequence>MDIVKSVMNFIVDVVYVASVFVVASVLANLVLLPLVAVVI</sequence>
<dbReference type="EMBL" id="CP001291">
    <property type="protein sequence ID" value="ACK68683.1"/>
    <property type="molecule type" value="Genomic_DNA"/>
</dbReference>
<gene>
    <name evidence="2" type="ordered locus">PCC7424_0215</name>
</gene>
<protein>
    <submittedName>
        <fullName evidence="2">Uncharacterized protein</fullName>
    </submittedName>
</protein>
<dbReference type="RefSeq" id="WP_012597633.1">
    <property type="nucleotide sequence ID" value="NC_011729.1"/>
</dbReference>
<dbReference type="AlphaFoldDB" id="B7KAL1"/>